<evidence type="ECO:0000313" key="1">
    <source>
        <dbReference type="EMBL" id="UUZ46488.1"/>
    </source>
</evidence>
<dbReference type="EMBL" id="CP087977">
    <property type="protein sequence ID" value="UUZ46488.1"/>
    <property type="molecule type" value="Genomic_DNA"/>
</dbReference>
<gene>
    <name evidence="1" type="ORF">LP422_20640</name>
</gene>
<sequence length="83" mass="8489">MVATARAAVATPADPPPSPAPGDPHVPSNNLPSVRQDQLGRLRPARRPVMKGVPGSQRCPGHSAPAKGAAASRNPLARLFGRG</sequence>
<accession>A0AC61U979</accession>
<protein>
    <submittedName>
        <fullName evidence="1">Uncharacterized protein</fullName>
    </submittedName>
</protein>
<organism evidence="1 2">
    <name type="scientific">Janibacter limosus</name>
    <dbReference type="NCBI Taxonomy" id="53458"/>
    <lineage>
        <taxon>Bacteria</taxon>
        <taxon>Bacillati</taxon>
        <taxon>Actinomycetota</taxon>
        <taxon>Actinomycetes</taxon>
        <taxon>Micrococcales</taxon>
        <taxon>Intrasporangiaceae</taxon>
        <taxon>Janibacter</taxon>
    </lineage>
</organism>
<reference evidence="1" key="1">
    <citation type="submission" date="2021-11" db="EMBL/GenBank/DDBJ databases">
        <title>Study of the species diversity of bacterial strains isolated from a unique natural object - Shulgan-Tash cave (Bashkiria).</title>
        <authorList>
            <person name="Sazanova A.L."/>
            <person name="Chirak E.R."/>
            <person name="Safronova V.I."/>
        </authorList>
    </citation>
    <scope>NUCLEOTIDE SEQUENCE</scope>
    <source>
        <strain evidence="1">P1</strain>
    </source>
</reference>
<dbReference type="Proteomes" id="UP001059663">
    <property type="component" value="Chromosome"/>
</dbReference>
<proteinExistence type="predicted"/>
<evidence type="ECO:0000313" key="2">
    <source>
        <dbReference type="Proteomes" id="UP001059663"/>
    </source>
</evidence>
<name>A0AC61U979_9MICO</name>